<protein>
    <submittedName>
        <fullName evidence="9">ABC transporter permease</fullName>
    </submittedName>
</protein>
<reference evidence="9" key="1">
    <citation type="submission" date="2023-06" db="EMBL/GenBank/DDBJ databases">
        <title>Genomic of Parafulvivirga corallium.</title>
        <authorList>
            <person name="Wang G."/>
        </authorList>
    </citation>
    <scope>NUCLEOTIDE SEQUENCE</scope>
    <source>
        <strain evidence="9">BMA10</strain>
    </source>
</reference>
<keyword evidence="3 6" id="KW-0812">Transmembrane</keyword>
<keyword evidence="2" id="KW-1003">Cell membrane</keyword>
<feature type="domain" description="MacB-like periplasmic core" evidence="8">
    <location>
        <begin position="102"/>
        <end position="327"/>
    </location>
</feature>
<feature type="transmembrane region" description="Helical" evidence="6">
    <location>
        <begin position="471"/>
        <end position="500"/>
    </location>
</feature>
<keyword evidence="4 6" id="KW-1133">Transmembrane helix</keyword>
<evidence type="ECO:0000256" key="5">
    <source>
        <dbReference type="ARBA" id="ARBA00023136"/>
    </source>
</evidence>
<proteinExistence type="predicted"/>
<dbReference type="PANTHER" id="PTHR30572:SF18">
    <property type="entry name" value="ABC-TYPE MACROLIDE FAMILY EXPORT SYSTEM PERMEASE COMPONENT 2"/>
    <property type="match status" value="1"/>
</dbReference>
<evidence type="ECO:0000259" key="7">
    <source>
        <dbReference type="Pfam" id="PF02687"/>
    </source>
</evidence>
<comment type="caution">
    <text evidence="9">The sequence shown here is derived from an EMBL/GenBank/DDBJ whole genome shotgun (WGS) entry which is preliminary data.</text>
</comment>
<dbReference type="InterPro" id="IPR050250">
    <property type="entry name" value="Macrolide_Exporter_MacB"/>
</dbReference>
<dbReference type="InterPro" id="IPR003838">
    <property type="entry name" value="ABC3_permease_C"/>
</dbReference>
<feature type="domain" description="MacB-like periplasmic core" evidence="8">
    <location>
        <begin position="559"/>
        <end position="693"/>
    </location>
</feature>
<evidence type="ECO:0000313" key="10">
    <source>
        <dbReference type="Proteomes" id="UP001172082"/>
    </source>
</evidence>
<comment type="subcellular location">
    <subcellularLocation>
        <location evidence="1">Cell membrane</location>
        <topology evidence="1">Multi-pass membrane protein</topology>
    </subcellularLocation>
</comment>
<name>A0ABT8KN91_9BACT</name>
<keyword evidence="10" id="KW-1185">Reference proteome</keyword>
<dbReference type="InterPro" id="IPR025857">
    <property type="entry name" value="MacB_PCD"/>
</dbReference>
<feature type="domain" description="ABC3 transporter permease C-terminal" evidence="7">
    <location>
        <begin position="388"/>
        <end position="500"/>
    </location>
</feature>
<dbReference type="Proteomes" id="UP001172082">
    <property type="component" value="Unassembled WGS sequence"/>
</dbReference>
<evidence type="ECO:0000256" key="4">
    <source>
        <dbReference type="ARBA" id="ARBA00022989"/>
    </source>
</evidence>
<feature type="domain" description="ABC3 transporter permease C-terminal" evidence="7">
    <location>
        <begin position="770"/>
        <end position="879"/>
    </location>
</feature>
<keyword evidence="5 6" id="KW-0472">Membrane</keyword>
<feature type="transmembrane region" description="Helical" evidence="6">
    <location>
        <begin position="382"/>
        <end position="404"/>
    </location>
</feature>
<dbReference type="Pfam" id="PF12704">
    <property type="entry name" value="MacB_PCD"/>
    <property type="match status" value="2"/>
</dbReference>
<feature type="transmembrane region" description="Helical" evidence="6">
    <location>
        <begin position="766"/>
        <end position="789"/>
    </location>
</feature>
<feature type="transmembrane region" description="Helical" evidence="6">
    <location>
        <begin position="810"/>
        <end position="834"/>
    </location>
</feature>
<organism evidence="9 10">
    <name type="scientific">Splendidivirga corallicola</name>
    <dbReference type="NCBI Taxonomy" id="3051826"/>
    <lineage>
        <taxon>Bacteria</taxon>
        <taxon>Pseudomonadati</taxon>
        <taxon>Bacteroidota</taxon>
        <taxon>Cytophagia</taxon>
        <taxon>Cytophagales</taxon>
        <taxon>Splendidivirgaceae</taxon>
        <taxon>Splendidivirga</taxon>
    </lineage>
</organism>
<evidence type="ECO:0000256" key="3">
    <source>
        <dbReference type="ARBA" id="ARBA00022692"/>
    </source>
</evidence>
<dbReference type="Pfam" id="PF02687">
    <property type="entry name" value="FtsX"/>
    <property type="match status" value="2"/>
</dbReference>
<feature type="transmembrane region" description="Helical" evidence="6">
    <location>
        <begin position="438"/>
        <end position="459"/>
    </location>
</feature>
<dbReference type="InterPro" id="IPR047699">
    <property type="entry name" value="Permease_put_prefix"/>
</dbReference>
<dbReference type="NCBIfam" id="NF038404">
    <property type="entry name" value="perm_prefix_2"/>
    <property type="match status" value="1"/>
</dbReference>
<feature type="transmembrane region" description="Helical" evidence="6">
    <location>
        <begin position="103"/>
        <end position="123"/>
    </location>
</feature>
<accession>A0ABT8KN91</accession>
<evidence type="ECO:0000259" key="8">
    <source>
        <dbReference type="Pfam" id="PF12704"/>
    </source>
</evidence>
<evidence type="ECO:0000256" key="6">
    <source>
        <dbReference type="SAM" id="Phobius"/>
    </source>
</evidence>
<feature type="transmembrane region" description="Helical" evidence="6">
    <location>
        <begin position="521"/>
        <end position="543"/>
    </location>
</feature>
<dbReference type="RefSeq" id="WP_346751030.1">
    <property type="nucleotide sequence ID" value="NZ_JAUJEA010000002.1"/>
</dbReference>
<gene>
    <name evidence="9" type="ORF">QQ008_06500</name>
</gene>
<dbReference type="EMBL" id="JAUJEA010000002">
    <property type="protein sequence ID" value="MDN5201000.1"/>
    <property type="molecule type" value="Genomic_DNA"/>
</dbReference>
<evidence type="ECO:0000256" key="2">
    <source>
        <dbReference type="ARBA" id="ARBA00022475"/>
    </source>
</evidence>
<dbReference type="PANTHER" id="PTHR30572">
    <property type="entry name" value="MEMBRANE COMPONENT OF TRANSPORTER-RELATED"/>
    <property type="match status" value="1"/>
</dbReference>
<evidence type="ECO:0000313" key="9">
    <source>
        <dbReference type="EMBL" id="MDN5201000.1"/>
    </source>
</evidence>
<sequence>MAQKEKQFNGPHPPGLAAWFLLQFLRDDLVEEVLGDLDEKFYQMLKRKPSFKAKLNYWYQVINYLRPFAFRKSRSINSNHYAMFQNYSKIAWRNLFKYKMYSFIKIGGFAIGIAACLLISLYVQHELSYDKHYDNSDRIFRVLNVYNDQGEYERWPAFPAQIAQVLEDNFPEIEKAGRLIPYDWYNAGNNQFRRGDQTQNNYEEGFAYADQELLEILEVPMVYGNQAHALTQPKSIVLSRRMSDKYFPNEDPVGRTVILNEDESDPFVVGGVMENFPSNSHLQVDFFITLKEVEFWPGEQTNWCCYNYDSYVLLRKGTDLDELEKKLLFVRDNYIVRYYREVESQDADDAQENLSLQLQLIGDIRLKSEGVGDIIPHRDIRIVWLFAAIAFFILLLACINFINLSTAKSANRAREVGLRKVVGSFRGNIIQQFLTESIFFSGISVALGTLFAWAFLPYFNILSGKALIFPWAAWYFIPLLALIAVVIGILAGIYPSLYLSAFKPIEVLKGHLSRGSKSSRLRNATVVFQFTASIVLIVGAFIVHRQMQYILNKKLGFDKDQVIMIQGTNTLGEKMEPFKNELLRLADVKNAATSHYLPVSGTKRDQNSFWKDGRSKIDKGIGAQIWRVDQDYINTLGMKLLDGRGFSKDMASDSSSIIINQTMARELGLENPVGQRIMNWRTWTVIGVVEDFHFESLKGDIGSLAFALGDFGSIMTVKVQTENMPDILRSITTVWETFMPNQPIRYTFLDETYAHMYKDVRQTSQIFTGFAILAIIVACLGLFALSAFITEQRHREIGIRKVLGASLGSLFQLLTLNFVKLVLISLIIAIPIAWKIMQKWLEDFVYRTEISWDVFLVAGLMALMIAIFTISYQSIKAALSNPVNSLRSE</sequence>
<feature type="transmembrane region" description="Helical" evidence="6">
    <location>
        <begin position="854"/>
        <end position="872"/>
    </location>
</feature>
<evidence type="ECO:0000256" key="1">
    <source>
        <dbReference type="ARBA" id="ARBA00004651"/>
    </source>
</evidence>